<protein>
    <recommendedName>
        <fullName evidence="4">DoxX protein</fullName>
    </recommendedName>
</protein>
<dbReference type="STRING" id="425514.SAMN05443550_10317"/>
<gene>
    <name evidence="2" type="ORF">SAMN05443550_10317</name>
</gene>
<reference evidence="2 3" key="1">
    <citation type="submission" date="2016-10" db="EMBL/GenBank/DDBJ databases">
        <authorList>
            <person name="de Groot N.N."/>
        </authorList>
    </citation>
    <scope>NUCLEOTIDE SEQUENCE [LARGE SCALE GENOMIC DNA]</scope>
    <source>
        <strain evidence="2 3">DSM 19033</strain>
    </source>
</reference>
<evidence type="ECO:0000313" key="3">
    <source>
        <dbReference type="Proteomes" id="UP000198850"/>
    </source>
</evidence>
<evidence type="ECO:0000256" key="1">
    <source>
        <dbReference type="SAM" id="Phobius"/>
    </source>
</evidence>
<feature type="transmembrane region" description="Helical" evidence="1">
    <location>
        <begin position="76"/>
        <end position="101"/>
    </location>
</feature>
<dbReference type="OrthoDB" id="102112at2"/>
<feature type="transmembrane region" description="Helical" evidence="1">
    <location>
        <begin position="160"/>
        <end position="186"/>
    </location>
</feature>
<dbReference type="EMBL" id="FNRA01000003">
    <property type="protein sequence ID" value="SEA36490.1"/>
    <property type="molecule type" value="Genomic_DNA"/>
</dbReference>
<dbReference type="AlphaFoldDB" id="A0A1H4AKP4"/>
<evidence type="ECO:0008006" key="4">
    <source>
        <dbReference type="Google" id="ProtNLM"/>
    </source>
</evidence>
<name>A0A1H4AKP4_9SPHI</name>
<feature type="transmembrane region" description="Helical" evidence="1">
    <location>
        <begin position="264"/>
        <end position="283"/>
    </location>
</feature>
<keyword evidence="3" id="KW-1185">Reference proteome</keyword>
<feature type="transmembrane region" description="Helical" evidence="1">
    <location>
        <begin position="218"/>
        <end position="234"/>
    </location>
</feature>
<keyword evidence="1" id="KW-0812">Transmembrane</keyword>
<feature type="transmembrane region" description="Helical" evidence="1">
    <location>
        <begin position="20"/>
        <end position="40"/>
    </location>
</feature>
<evidence type="ECO:0000313" key="2">
    <source>
        <dbReference type="EMBL" id="SEA36490.1"/>
    </source>
</evidence>
<proteinExistence type="predicted"/>
<dbReference type="RefSeq" id="WP_090555700.1">
    <property type="nucleotide sequence ID" value="NZ_FNRA01000003.1"/>
</dbReference>
<accession>A0A1H4AKP4</accession>
<keyword evidence="1" id="KW-0472">Membrane</keyword>
<feature type="transmembrane region" description="Helical" evidence="1">
    <location>
        <begin position="121"/>
        <end position="140"/>
    </location>
</feature>
<keyword evidence="1" id="KW-1133">Transmembrane helix</keyword>
<organism evidence="2 3">
    <name type="scientific">Pedobacter hartonius</name>
    <dbReference type="NCBI Taxonomy" id="425514"/>
    <lineage>
        <taxon>Bacteria</taxon>
        <taxon>Pseudomonadati</taxon>
        <taxon>Bacteroidota</taxon>
        <taxon>Sphingobacteriia</taxon>
        <taxon>Sphingobacteriales</taxon>
        <taxon>Sphingobacteriaceae</taxon>
        <taxon>Pedobacter</taxon>
    </lineage>
</organism>
<feature type="transmembrane region" description="Helical" evidence="1">
    <location>
        <begin position="193"/>
        <end position="212"/>
    </location>
</feature>
<sequence length="473" mass="53093">MPKDQLNSGNIVWKGYEKVLFRLAFIYFFLQVFPLDWKYYRHLFSLNWFNLSFAEIFRIAKYTPQFVSGSYHPQDWGLAAFADWIFILMISVIGTVIWSVIDKKNTHYTRLYAYLRILVRYRLAVAVITYGFLKLFAIQAPYPSLSSLNTPYGDFTSWKLFSLSLGIVPGYQAFLGAVELLAGILLLFRRTSVIGATIIIFFTGNVFMSNLAYEGGEVVYSFYLVTLALFLVVYDGKRIINLIILHIPVAPARQALVWTGQLKIARFVLKSALILVFVLIYGFSAHRSSVKGGYHFTSRPGIKGLKGLYTVKSFTLNGQLRPYSLTDSLRWQDVVFEKWASLSIKINKDYAALNDNVETVPPGTGSLYEPSGTKGRVYYSFNADTLHHTIRLTNTSVLSDTSSVADTTSFTTASSRSANPATDGQLSYQAGPDSTLVLSGIIGGNRIEAILEKNPKKYLLKAAEKGRVRGLKL</sequence>
<dbReference type="Proteomes" id="UP000198850">
    <property type="component" value="Unassembled WGS sequence"/>
</dbReference>